<organism evidence="1 2">
    <name type="scientific">Candidatus Acidianus copahuensis</name>
    <dbReference type="NCBI Taxonomy" id="1160895"/>
    <lineage>
        <taxon>Archaea</taxon>
        <taxon>Thermoproteota</taxon>
        <taxon>Thermoprotei</taxon>
        <taxon>Sulfolobales</taxon>
        <taxon>Sulfolobaceae</taxon>
        <taxon>Acidianus</taxon>
    </lineage>
</organism>
<name>A0A031LIZ0_9CREN</name>
<comment type="caution">
    <text evidence="1">The sequence shown here is derived from an EMBL/GenBank/DDBJ whole genome shotgun (WGS) entry which is preliminary data.</text>
</comment>
<evidence type="ECO:0000313" key="1">
    <source>
        <dbReference type="EMBL" id="EZQ02117.1"/>
    </source>
</evidence>
<dbReference type="InterPro" id="IPR036412">
    <property type="entry name" value="HAD-like_sf"/>
</dbReference>
<gene>
    <name evidence="1" type="ORF">CM19_11095</name>
</gene>
<proteinExistence type="predicted"/>
<dbReference type="AlphaFoldDB" id="A0A031LIZ0"/>
<keyword evidence="2" id="KW-1185">Reference proteome</keyword>
<dbReference type="STRING" id="1160895.CM19_11095"/>
<dbReference type="Proteomes" id="UP000024332">
    <property type="component" value="Unassembled WGS sequence"/>
</dbReference>
<dbReference type="EMBL" id="JFZT01000057">
    <property type="protein sequence ID" value="EZQ02117.1"/>
    <property type="molecule type" value="Genomic_DNA"/>
</dbReference>
<accession>A0A031LIZ0</accession>
<protein>
    <recommendedName>
        <fullName evidence="3">HAD family hydrolase</fullName>
    </recommendedName>
</protein>
<evidence type="ECO:0008006" key="3">
    <source>
        <dbReference type="Google" id="ProtNLM"/>
    </source>
</evidence>
<reference evidence="1 2" key="1">
    <citation type="submission" date="2014-03" db="EMBL/GenBank/DDBJ databases">
        <title>Draft genome sequence of the novel thermoacidophilic archaea Acidianus copahuensis ALE1 strain, isolated from Copahue volcanic area in Neuquen Argentina.</title>
        <authorList>
            <person name="Urbieta M.S."/>
            <person name="Rascovan N."/>
            <person name="Castro C."/>
            <person name="Revale S."/>
            <person name="Giaveno M.A."/>
            <person name="Vazquez M.P."/>
            <person name="Donati E.R."/>
        </authorList>
    </citation>
    <scope>NUCLEOTIDE SEQUENCE [LARGE SCALE GENOMIC DNA]</scope>
    <source>
        <strain evidence="1 2">ALE1</strain>
    </source>
</reference>
<sequence>MARKGENNLIYVTIDSIFDFSKVKDWKKINIMASQLACVGEYKSFNEFFKDRLLTVNPFYDSYYLEELRYRDSLAIVSNLDHKTVENLLSMYNLDSFISRIITADMVKTFISRIFFQKLGHGVLITSLQHEGVFAKMNKLKVYFIKRYGENLEVADYNVESLEQIADFMSSHKIDKGLGDSHLRC</sequence>
<evidence type="ECO:0000313" key="2">
    <source>
        <dbReference type="Proteomes" id="UP000024332"/>
    </source>
</evidence>
<dbReference type="SUPFAM" id="SSF56784">
    <property type="entry name" value="HAD-like"/>
    <property type="match status" value="1"/>
</dbReference>